<comment type="caution">
    <text evidence="1">The sequence shown here is derived from an EMBL/GenBank/DDBJ whole genome shotgun (WGS) entry which is preliminary data.</text>
</comment>
<dbReference type="AlphaFoldDB" id="A0A225DV18"/>
<sequence length="61" mass="6872">MYKLVEADWPEIRLMMVNGRSREAIAGDYEATVEHLDQFIAARLRRHEPGEARALSSVGSA</sequence>
<dbReference type="Proteomes" id="UP000214646">
    <property type="component" value="Unassembled WGS sequence"/>
</dbReference>
<evidence type="ECO:0000313" key="2">
    <source>
        <dbReference type="Proteomes" id="UP000214646"/>
    </source>
</evidence>
<protein>
    <submittedName>
        <fullName evidence="1">Uncharacterized protein</fullName>
    </submittedName>
</protein>
<dbReference type="EMBL" id="NIDE01000005">
    <property type="protein sequence ID" value="OWK42378.1"/>
    <property type="molecule type" value="Genomic_DNA"/>
</dbReference>
<name>A0A225DV18_9BACT</name>
<proteinExistence type="predicted"/>
<organism evidence="1 2">
    <name type="scientific">Fimbriiglobus ruber</name>
    <dbReference type="NCBI Taxonomy" id="1908690"/>
    <lineage>
        <taxon>Bacteria</taxon>
        <taxon>Pseudomonadati</taxon>
        <taxon>Planctomycetota</taxon>
        <taxon>Planctomycetia</taxon>
        <taxon>Gemmatales</taxon>
        <taxon>Gemmataceae</taxon>
        <taxon>Fimbriiglobus</taxon>
    </lineage>
</organism>
<reference evidence="2" key="1">
    <citation type="submission" date="2017-06" db="EMBL/GenBank/DDBJ databases">
        <title>Genome analysis of Fimbriiglobus ruber SP5, the first member of the order Planctomycetales with confirmed chitinolytic capability.</title>
        <authorList>
            <person name="Ravin N.V."/>
            <person name="Rakitin A.L."/>
            <person name="Ivanova A.A."/>
            <person name="Beletsky A.V."/>
            <person name="Kulichevskaya I.S."/>
            <person name="Mardanov A.V."/>
            <person name="Dedysh S.N."/>
        </authorList>
    </citation>
    <scope>NUCLEOTIDE SEQUENCE [LARGE SCALE GENOMIC DNA]</scope>
    <source>
        <strain evidence="2">SP5</strain>
    </source>
</reference>
<gene>
    <name evidence="1" type="ORF">FRUB_04456</name>
</gene>
<evidence type="ECO:0000313" key="1">
    <source>
        <dbReference type="EMBL" id="OWK42378.1"/>
    </source>
</evidence>
<keyword evidence="2" id="KW-1185">Reference proteome</keyword>
<accession>A0A225DV18</accession>